<dbReference type="Gene3D" id="3.20.20.80">
    <property type="entry name" value="Glycosidases"/>
    <property type="match status" value="1"/>
</dbReference>
<evidence type="ECO:0000256" key="2">
    <source>
        <dbReference type="ARBA" id="ARBA00022801"/>
    </source>
</evidence>
<dbReference type="Pfam" id="PF02449">
    <property type="entry name" value="Glyco_hydro_42"/>
    <property type="match status" value="1"/>
</dbReference>
<evidence type="ECO:0000256" key="4">
    <source>
        <dbReference type="ARBA" id="ARBA00023295"/>
    </source>
</evidence>
<reference evidence="6 7" key="1">
    <citation type="submission" date="2019-02" db="EMBL/GenBank/DDBJ databases">
        <title>Draft genome sequences of novel Actinobacteria.</title>
        <authorList>
            <person name="Sahin N."/>
            <person name="Ay H."/>
            <person name="Saygin H."/>
        </authorList>
    </citation>
    <scope>NUCLEOTIDE SEQUENCE [LARGE SCALE GENOMIC DNA]</scope>
    <source>
        <strain evidence="6 7">8K307</strain>
    </source>
</reference>
<keyword evidence="3" id="KW-0862">Zinc</keyword>
<keyword evidence="7" id="KW-1185">Reference proteome</keyword>
<accession>A0A4R4ZZU8</accession>
<dbReference type="SUPFAM" id="SSF51445">
    <property type="entry name" value="(Trans)glycosidases"/>
    <property type="match status" value="1"/>
</dbReference>
<evidence type="ECO:0000256" key="3">
    <source>
        <dbReference type="ARBA" id="ARBA00022833"/>
    </source>
</evidence>
<evidence type="ECO:0000256" key="1">
    <source>
        <dbReference type="ARBA" id="ARBA00022723"/>
    </source>
</evidence>
<evidence type="ECO:0000313" key="7">
    <source>
        <dbReference type="Proteomes" id="UP000295217"/>
    </source>
</evidence>
<gene>
    <name evidence="6" type="ORF">E1262_26730</name>
</gene>
<dbReference type="PANTHER" id="PTHR36447:SF2">
    <property type="entry name" value="BETA-GALACTOSIDASE YESZ"/>
    <property type="match status" value="1"/>
</dbReference>
<dbReference type="EMBL" id="SMLB01000059">
    <property type="protein sequence ID" value="TDD64953.1"/>
    <property type="molecule type" value="Genomic_DNA"/>
</dbReference>
<dbReference type="GO" id="GO:0009341">
    <property type="term" value="C:beta-galactosidase complex"/>
    <property type="evidence" value="ECO:0007669"/>
    <property type="project" value="InterPro"/>
</dbReference>
<name>A0A4R4ZZU8_9ACTN</name>
<dbReference type="InterPro" id="IPR017853">
    <property type="entry name" value="GH"/>
</dbReference>
<keyword evidence="2" id="KW-0378">Hydrolase</keyword>
<dbReference type="PANTHER" id="PTHR36447">
    <property type="entry name" value="BETA-GALACTOSIDASE GANA"/>
    <property type="match status" value="1"/>
</dbReference>
<dbReference type="InterPro" id="IPR003476">
    <property type="entry name" value="Glyco_hydro_42"/>
</dbReference>
<dbReference type="GO" id="GO:0046872">
    <property type="term" value="F:metal ion binding"/>
    <property type="evidence" value="ECO:0007669"/>
    <property type="project" value="UniProtKB-KW"/>
</dbReference>
<evidence type="ECO:0000259" key="5">
    <source>
        <dbReference type="Pfam" id="PF02449"/>
    </source>
</evidence>
<dbReference type="GO" id="GO:0005975">
    <property type="term" value="P:carbohydrate metabolic process"/>
    <property type="evidence" value="ECO:0007669"/>
    <property type="project" value="InterPro"/>
</dbReference>
<feature type="domain" description="Glycoside hydrolase family 42 N-terminal" evidence="5">
    <location>
        <begin position="22"/>
        <end position="137"/>
    </location>
</feature>
<protein>
    <recommendedName>
        <fullName evidence="5">Glycoside hydrolase family 42 N-terminal domain-containing protein</fullName>
    </recommendedName>
</protein>
<dbReference type="OrthoDB" id="9800974at2"/>
<dbReference type="GO" id="GO:0004565">
    <property type="term" value="F:beta-galactosidase activity"/>
    <property type="evidence" value="ECO:0007669"/>
    <property type="project" value="InterPro"/>
</dbReference>
<keyword evidence="1" id="KW-0479">Metal-binding</keyword>
<dbReference type="InterPro" id="IPR013529">
    <property type="entry name" value="Glyco_hydro_42_N"/>
</dbReference>
<keyword evidence="4" id="KW-0326">Glycosidase</keyword>
<proteinExistence type="predicted"/>
<sequence>MSETTGDRLRTWRAGPRLGVAYYNEYLPDPGRLADDLSLMHDAGITCIRIGESVWSKWEPSDGRFALDWLTPVLDGAAEHGIDVILGTPTYAVPRWLSRKHPELAVIRRDGHAVPWGGRQEVDYTSELFREYAERVWRAD</sequence>
<organism evidence="6 7">
    <name type="scientific">Jiangella aurantiaca</name>
    <dbReference type="NCBI Taxonomy" id="2530373"/>
    <lineage>
        <taxon>Bacteria</taxon>
        <taxon>Bacillati</taxon>
        <taxon>Actinomycetota</taxon>
        <taxon>Actinomycetes</taxon>
        <taxon>Jiangellales</taxon>
        <taxon>Jiangellaceae</taxon>
        <taxon>Jiangella</taxon>
    </lineage>
</organism>
<evidence type="ECO:0000313" key="6">
    <source>
        <dbReference type="EMBL" id="TDD64953.1"/>
    </source>
</evidence>
<dbReference type="AlphaFoldDB" id="A0A4R4ZZU8"/>
<dbReference type="Proteomes" id="UP000295217">
    <property type="component" value="Unassembled WGS sequence"/>
</dbReference>
<comment type="caution">
    <text evidence="6">The sequence shown here is derived from an EMBL/GenBank/DDBJ whole genome shotgun (WGS) entry which is preliminary data.</text>
</comment>